<name>A0A7C1ZU24_9GAMM</name>
<dbReference type="InterPro" id="IPR025500">
    <property type="entry name" value="DUF4390"/>
</dbReference>
<proteinExistence type="predicted"/>
<dbReference type="Pfam" id="PF14334">
    <property type="entry name" value="DUF4390"/>
    <property type="match status" value="1"/>
</dbReference>
<dbReference type="Proteomes" id="UP000886384">
    <property type="component" value="Unassembled WGS sequence"/>
</dbReference>
<organism evidence="2">
    <name type="scientific">Methylophaga aminisulfidivorans</name>
    <dbReference type="NCBI Taxonomy" id="230105"/>
    <lineage>
        <taxon>Bacteria</taxon>
        <taxon>Pseudomonadati</taxon>
        <taxon>Pseudomonadota</taxon>
        <taxon>Gammaproteobacteria</taxon>
        <taxon>Thiotrichales</taxon>
        <taxon>Piscirickettsiaceae</taxon>
        <taxon>Methylophaga</taxon>
    </lineage>
</organism>
<comment type="caution">
    <text evidence="2">The sequence shown here is derived from an EMBL/GenBank/DDBJ whole genome shotgun (WGS) entry which is preliminary data.</text>
</comment>
<protein>
    <submittedName>
        <fullName evidence="2">DUF4390 domain-containing protein</fullName>
    </submittedName>
</protein>
<gene>
    <name evidence="2" type="ORF">ENI26_01005</name>
</gene>
<feature type="signal peptide" evidence="1">
    <location>
        <begin position="1"/>
        <end position="26"/>
    </location>
</feature>
<reference evidence="2" key="1">
    <citation type="journal article" date="2020" name="mSystems">
        <title>Genome- and Community-Level Interaction Insights into Carbon Utilization and Element Cycling Functions of Hydrothermarchaeota in Hydrothermal Sediment.</title>
        <authorList>
            <person name="Zhou Z."/>
            <person name="Liu Y."/>
            <person name="Xu W."/>
            <person name="Pan J."/>
            <person name="Luo Z.H."/>
            <person name="Li M."/>
        </authorList>
    </citation>
    <scope>NUCLEOTIDE SEQUENCE [LARGE SCALE GENOMIC DNA]</scope>
    <source>
        <strain evidence="2">HyVt-380</strain>
    </source>
</reference>
<evidence type="ECO:0000256" key="1">
    <source>
        <dbReference type="SAM" id="SignalP"/>
    </source>
</evidence>
<feature type="chain" id="PRO_5028363102" evidence="1">
    <location>
        <begin position="27"/>
        <end position="191"/>
    </location>
</feature>
<keyword evidence="1" id="KW-0732">Signal</keyword>
<evidence type="ECO:0000313" key="2">
    <source>
        <dbReference type="EMBL" id="HEC72930.1"/>
    </source>
</evidence>
<sequence length="191" mass="21625">MPVFSISKRLLQIITLWLLMQSTANAAIFSVNNPIVSRIGNGYVLSAQISYPLTPRVIEALQNGVPITFFQELKLIDAFPLIGNFWQWETTLWEQIIRYQLRYHALSEQYVLESLDTKHQQSFPSLTGALAALGKISKMPLPPKFTSSTEDLLLEIRSGLDLNALPTPMRPGALISDKWDLTSPWVRAVWQ</sequence>
<accession>A0A7C1ZU24</accession>
<dbReference type="AlphaFoldDB" id="A0A7C1ZU24"/>
<dbReference type="EMBL" id="DRHY01000026">
    <property type="protein sequence ID" value="HEC72930.1"/>
    <property type="molecule type" value="Genomic_DNA"/>
</dbReference>